<evidence type="ECO:0000256" key="8">
    <source>
        <dbReference type="ARBA" id="ARBA00023125"/>
    </source>
</evidence>
<keyword evidence="7 10" id="KW-0067">ATP-binding</keyword>
<dbReference type="AlphaFoldDB" id="A0A3M2L3W4"/>
<dbReference type="Pfam" id="PF17946">
    <property type="entry name" value="RecC_C"/>
    <property type="match status" value="1"/>
</dbReference>
<keyword evidence="3 10" id="KW-0227">DNA damage</keyword>
<dbReference type="PIRSF" id="PIRSF000980">
    <property type="entry name" value="RecC"/>
    <property type="match status" value="1"/>
</dbReference>
<dbReference type="Proteomes" id="UP000279275">
    <property type="component" value="Unassembled WGS sequence"/>
</dbReference>
<accession>A0A3M2L3W4</accession>
<evidence type="ECO:0000256" key="10">
    <source>
        <dbReference type="HAMAP-Rule" id="MF_01486"/>
    </source>
</evidence>
<dbReference type="Gene3D" id="1.10.10.160">
    <property type="match status" value="1"/>
</dbReference>
<dbReference type="GO" id="GO:0008854">
    <property type="term" value="F:exodeoxyribonuclease V activity"/>
    <property type="evidence" value="ECO:0007669"/>
    <property type="project" value="InterPro"/>
</dbReference>
<dbReference type="InterPro" id="IPR006697">
    <property type="entry name" value="RecC"/>
</dbReference>
<organism evidence="12 13">
    <name type="scientific">Nocardia stercoris</name>
    <dbReference type="NCBI Taxonomy" id="2483361"/>
    <lineage>
        <taxon>Bacteria</taxon>
        <taxon>Bacillati</taxon>
        <taxon>Actinomycetota</taxon>
        <taxon>Actinomycetes</taxon>
        <taxon>Mycobacteriales</taxon>
        <taxon>Nocardiaceae</taxon>
        <taxon>Nocardia</taxon>
    </lineage>
</organism>
<dbReference type="EMBL" id="RFFH01000005">
    <property type="protein sequence ID" value="RMI32241.1"/>
    <property type="molecule type" value="Genomic_DNA"/>
</dbReference>
<keyword evidence="9 10" id="KW-0234">DNA repair</keyword>
<evidence type="ECO:0000256" key="2">
    <source>
        <dbReference type="ARBA" id="ARBA00022741"/>
    </source>
</evidence>
<comment type="similarity">
    <text evidence="10">Belongs to the RecC family.</text>
</comment>
<keyword evidence="1 10" id="KW-0540">Nuclease</keyword>
<evidence type="ECO:0000256" key="9">
    <source>
        <dbReference type="ARBA" id="ARBA00023204"/>
    </source>
</evidence>
<evidence type="ECO:0000256" key="5">
    <source>
        <dbReference type="ARBA" id="ARBA00022806"/>
    </source>
</evidence>
<dbReference type="GO" id="GO:0003678">
    <property type="term" value="F:DNA helicase activity"/>
    <property type="evidence" value="ECO:0007669"/>
    <property type="project" value="UniProtKB-UniRule"/>
</dbReference>
<keyword evidence="6 10" id="KW-0269">Exonuclease</keyword>
<dbReference type="Gene3D" id="3.40.50.10930">
    <property type="match status" value="1"/>
</dbReference>
<evidence type="ECO:0000256" key="4">
    <source>
        <dbReference type="ARBA" id="ARBA00022801"/>
    </source>
</evidence>
<dbReference type="PANTHER" id="PTHR30591">
    <property type="entry name" value="RECBCD ENZYME SUBUNIT RECC"/>
    <property type="match status" value="1"/>
</dbReference>
<evidence type="ECO:0000256" key="7">
    <source>
        <dbReference type="ARBA" id="ARBA00022840"/>
    </source>
</evidence>
<comment type="function">
    <text evidence="10">A helicase/nuclease that prepares dsDNA breaks (DSB) for recombinational DNA repair. Binds to DSBs and unwinds DNA via a highly rapid and processive ATP-dependent bidirectional helicase activity. Unwinds dsDNA until it encounters a Chi (crossover hotspot instigator) sequence from the 3' direction. Cuts ssDNA a few nucleotides 3' to the Chi site. The properties and activities of the enzyme are changed at Chi. The Chi-altered holoenzyme produces a long 3'-ssDNA overhang and facilitates RecA-binding to the ssDNA for homologous DNA recombination and repair. Holoenzyme degrades any linearized DNA that is unable to undergo homologous recombination. In the holoenzyme this subunit recognizes the wild-type Chi sequence, and when added to isolated RecB increases its ATP-dependent helicase processivity.</text>
</comment>
<comment type="subunit">
    <text evidence="10">Heterotrimer of RecB, RecC and RecD. All subunits contribute to DNA-binding.</text>
</comment>
<keyword evidence="8 10" id="KW-0238">DNA-binding</keyword>
<protein>
    <recommendedName>
        <fullName evidence="10">RecBCD enzyme subunit RecC</fullName>
    </recommendedName>
    <alternativeName>
        <fullName evidence="10">Exonuclease V subunit RecC</fullName>
        <shortName evidence="10">ExoV subunit RecC</shortName>
    </alternativeName>
    <alternativeName>
        <fullName evidence="10">Helicase/nuclease RecBCD subunit RecC</fullName>
    </alternativeName>
</protein>
<comment type="miscellaneous">
    <text evidence="10">In the RecBCD complex, RecB has a slow 3'-5' helicase, an exonuclease activity and loads RecA onto ssDNA, RecD has a fast 5'-3' helicase activity, while RecC stimulates the ATPase and processivity of the RecB helicase and contributes to recognition of the Chi site.</text>
</comment>
<keyword evidence="13" id="KW-1185">Reference proteome</keyword>
<dbReference type="OrthoDB" id="9762834at2"/>
<dbReference type="Pfam" id="PF04257">
    <property type="entry name" value="Exonuc_V_gamma"/>
    <property type="match status" value="1"/>
</dbReference>
<proteinExistence type="inferred from homology"/>
<sequence length="1138" mass="122036">MALHIHRAERAETLVTELSALLAIPLPDPFAAEVVAVPVKGMERWLVQQLSGVLGVGPDTLDGVCANIACPTPSALVADVLATASEVPAAADPWGVERLTWPVLRALDAALDEPWAAVPARHLGHGDASSVRVGRRLATATRIATLFDGYAAQRPTLITDWAAGRDTDGYGAALPEDLRWQPELWRRVRAELGVASPAERLPAAVARLRAEPGCVALPQRISLFAPTRLPDDQLAVLTALAEHRDVHVWLVHSTPALWTALGSAPIDGADVLAGQDIPVLRSADHSARLVAHPLLAALGRDARELRLRLPVRPSVPDRHYPSAASDSATLLSRLQAGLRDDSWPPAAPAPDDGTVTVHACHGAARQVEVLREILLGLLAADPTLQPRDVVVLCPDVERYGPLVRAAFGQWQSGQWTGDDELPHPAHGLRVRPADRSPGAVNPVLAVLEQLFALADGRVEVTAVLDLAAADPVRLRCGFGDDDLERLREWSAETGARWGIGQRQRQAYGLGDFAQNTLNAAVDRILLGVAAGESSEDWLELALPLDDVDSGDVDLAGRLAEFVDRLAVCLRDLGGPVPGAPAGTPRPATEWLRVLERALDLLTEVPRGQQWQAAQARTELAAALEPAGTQMLRLPDIAALLRGRLAAQAGRANFRTGELSVCGPAPLRSVPHRVVVLLGLDDEVFPRATGIDGDDVMSRAPRIGERDARSEDRQLLLDAIMAARDKLVLLYTGADPVTGAPRPPAVPVAELLDVLRELTGPVAADTAHPLATVHTRHPLQAFDSRNFDPVRPFGFDPLALAGARAAAHPPQPAAPFLSQPLAAPVIEDVELADLIAFAEHPVRAFLWQRLGIRVPEEDDEVDDRLPIELDGLTRWNIGERMLAARLTGTAPEVLRAAEWRRGTLPPFGLGAAVLEDVEYTVDRLVRVARPIHELPAHTLDIAVDLGGGRRLTGTVADIRDDAVVRATFSRLAPKHRMAAWIRVLALAAAHRHQSWRAVTIGRGKFGRPAGRSTVVPPNGAGALVILRDLAELRDEGLTAPLPITPTASALYADRRCAGADLADARLAADQEFLGGPNGPKAFGDHTDRCLRYVWGPMTGLDTIDTPLPAPDRSGETTRFGACARRLWSPLLAAENQDQP</sequence>
<dbReference type="GO" id="GO:0000724">
    <property type="term" value="P:double-strand break repair via homologous recombination"/>
    <property type="evidence" value="ECO:0007669"/>
    <property type="project" value="UniProtKB-UniRule"/>
</dbReference>
<name>A0A3M2L3W4_9NOCA</name>
<dbReference type="InterPro" id="IPR027417">
    <property type="entry name" value="P-loop_NTPase"/>
</dbReference>
<gene>
    <name evidence="10 12" type="primary">recC</name>
    <name evidence="12" type="ORF">EBN03_14720</name>
</gene>
<dbReference type="GO" id="GO:0009338">
    <property type="term" value="C:exodeoxyribonuclease V complex"/>
    <property type="evidence" value="ECO:0007669"/>
    <property type="project" value="InterPro"/>
</dbReference>
<comment type="caution">
    <text evidence="12">The sequence shown here is derived from an EMBL/GenBank/DDBJ whole genome shotgun (WGS) entry which is preliminary data.</text>
</comment>
<dbReference type="HAMAP" id="MF_01486">
    <property type="entry name" value="RecC"/>
    <property type="match status" value="1"/>
</dbReference>
<keyword evidence="2 10" id="KW-0547">Nucleotide-binding</keyword>
<dbReference type="Gene3D" id="3.40.50.300">
    <property type="entry name" value="P-loop containing nucleotide triphosphate hydrolases"/>
    <property type="match status" value="2"/>
</dbReference>
<keyword evidence="5 10" id="KW-0347">Helicase</keyword>
<dbReference type="SUPFAM" id="SSF52980">
    <property type="entry name" value="Restriction endonuclease-like"/>
    <property type="match status" value="1"/>
</dbReference>
<dbReference type="GO" id="GO:0003677">
    <property type="term" value="F:DNA binding"/>
    <property type="evidence" value="ECO:0007669"/>
    <property type="project" value="UniProtKB-UniRule"/>
</dbReference>
<evidence type="ECO:0000256" key="6">
    <source>
        <dbReference type="ARBA" id="ARBA00022839"/>
    </source>
</evidence>
<dbReference type="SUPFAM" id="SSF52540">
    <property type="entry name" value="P-loop containing nucleoside triphosphate hydrolases"/>
    <property type="match status" value="2"/>
</dbReference>
<dbReference type="RefSeq" id="WP_122188584.1">
    <property type="nucleotide sequence ID" value="NZ_RFFH01000005.1"/>
</dbReference>
<dbReference type="InterPro" id="IPR011335">
    <property type="entry name" value="Restrct_endonuc-II-like"/>
</dbReference>
<dbReference type="InterPro" id="IPR041500">
    <property type="entry name" value="RecC_C"/>
</dbReference>
<dbReference type="InterPro" id="IPR013986">
    <property type="entry name" value="DExx_box_DNA_helicase_dom_sf"/>
</dbReference>
<feature type="domain" description="RecC C-terminal" evidence="11">
    <location>
        <begin position="826"/>
        <end position="1053"/>
    </location>
</feature>
<evidence type="ECO:0000313" key="12">
    <source>
        <dbReference type="EMBL" id="RMI32241.1"/>
    </source>
</evidence>
<dbReference type="PANTHER" id="PTHR30591:SF1">
    <property type="entry name" value="RECBCD ENZYME SUBUNIT RECC"/>
    <property type="match status" value="1"/>
</dbReference>
<evidence type="ECO:0000256" key="1">
    <source>
        <dbReference type="ARBA" id="ARBA00022722"/>
    </source>
</evidence>
<evidence type="ECO:0000256" key="3">
    <source>
        <dbReference type="ARBA" id="ARBA00022763"/>
    </source>
</evidence>
<dbReference type="GO" id="GO:0005524">
    <property type="term" value="F:ATP binding"/>
    <property type="evidence" value="ECO:0007669"/>
    <property type="project" value="UniProtKB-UniRule"/>
</dbReference>
<evidence type="ECO:0000259" key="11">
    <source>
        <dbReference type="Pfam" id="PF17946"/>
    </source>
</evidence>
<keyword evidence="4 10" id="KW-0378">Hydrolase</keyword>
<evidence type="ECO:0000313" key="13">
    <source>
        <dbReference type="Proteomes" id="UP000279275"/>
    </source>
</evidence>
<dbReference type="NCBIfam" id="TIGR01450">
    <property type="entry name" value="recC"/>
    <property type="match status" value="1"/>
</dbReference>
<reference evidence="12 13" key="1">
    <citation type="submission" date="2018-10" db="EMBL/GenBank/DDBJ databases">
        <title>Isolation from cow dung.</title>
        <authorList>
            <person name="Ling L."/>
        </authorList>
    </citation>
    <scope>NUCLEOTIDE SEQUENCE [LARGE SCALE GENOMIC DNA]</scope>
    <source>
        <strain evidence="12 13">NEAU-LL90</strain>
    </source>
</reference>